<evidence type="ECO:0000256" key="3">
    <source>
        <dbReference type="SAM" id="Phobius"/>
    </source>
</evidence>
<reference evidence="4" key="1">
    <citation type="submission" date="2019-01" db="EMBL/GenBank/DDBJ databases">
        <authorList>
            <consortium name="Genoscope - CEA"/>
            <person name="William W."/>
        </authorList>
    </citation>
    <scope>NUCLEOTIDE SEQUENCE</scope>
    <source>
        <strain evidence="4">CR-1</strain>
    </source>
</reference>
<keyword evidence="3" id="KW-1133">Transmembrane helix</keyword>
<dbReference type="EMBL" id="CAACVI010000045">
    <property type="protein sequence ID" value="VEN74905.1"/>
    <property type="molecule type" value="Genomic_DNA"/>
</dbReference>
<evidence type="ECO:0000256" key="1">
    <source>
        <dbReference type="SAM" id="Coils"/>
    </source>
</evidence>
<organism evidence="4">
    <name type="scientific">uncultured Desulfobacteraceae bacterium</name>
    <dbReference type="NCBI Taxonomy" id="218296"/>
    <lineage>
        <taxon>Bacteria</taxon>
        <taxon>Pseudomonadati</taxon>
        <taxon>Thermodesulfobacteriota</taxon>
        <taxon>Desulfobacteria</taxon>
        <taxon>Desulfobacterales</taxon>
        <taxon>Desulfobacteraceae</taxon>
        <taxon>environmental samples</taxon>
    </lineage>
</organism>
<keyword evidence="1" id="KW-0175">Coiled coil</keyword>
<keyword evidence="3" id="KW-0472">Membrane</keyword>
<proteinExistence type="predicted"/>
<feature type="transmembrane region" description="Helical" evidence="3">
    <location>
        <begin position="39"/>
        <end position="61"/>
    </location>
</feature>
<sequence>MSRKNDMDLIIGMGDDEGLGSFSKGGLAGAGLQSLKRTVAFLSIAFALVIIVLSFLGHRILSARLGDIHSAGEKESQTLSQNFEAGLTDLAARQDALEKRVESDQKASKARDKKTKSALSLLNQGLYKARSLYAPKKEFQDLREKTQTEIAALGKGLKDAVLKMREAAGQMDERAGRMAGELADGLESASRRLKDMSDELALAQADISSLAADKANKKDLREEISKAAQALRGALEENQGRMDSLKGKVDSLNGQVDALKSQVDSSLKGRISALKGRLDSLKDRMGRMEETAAQVETLGKEIDKIAFIQKRFTTIEKKMGRVKIQMDSIRNDISKIDDIQSDLYFQKQETNQIKKMLSPPPGNDGDAKSREDIIETEITGGE</sequence>
<protein>
    <submittedName>
        <fullName evidence="4">Uncharacterized protein</fullName>
    </submittedName>
</protein>
<accession>A0A484HPX0</accession>
<dbReference type="Gene3D" id="1.20.5.340">
    <property type="match status" value="2"/>
</dbReference>
<keyword evidence="3" id="KW-0812">Transmembrane</keyword>
<name>A0A484HPX0_9BACT</name>
<feature type="coiled-coil region" evidence="1">
    <location>
        <begin position="186"/>
        <end position="298"/>
    </location>
</feature>
<dbReference type="SUPFAM" id="SSF57997">
    <property type="entry name" value="Tropomyosin"/>
    <property type="match status" value="1"/>
</dbReference>
<gene>
    <name evidence="4" type="ORF">EPICR_50186</name>
</gene>
<feature type="region of interest" description="Disordered" evidence="2">
    <location>
        <begin position="352"/>
        <end position="382"/>
    </location>
</feature>
<dbReference type="AlphaFoldDB" id="A0A484HPX0"/>
<evidence type="ECO:0000313" key="4">
    <source>
        <dbReference type="EMBL" id="VEN74905.1"/>
    </source>
</evidence>
<evidence type="ECO:0000256" key="2">
    <source>
        <dbReference type="SAM" id="MobiDB-lite"/>
    </source>
</evidence>